<gene>
    <name evidence="2" type="ORF">HLPCO_000274</name>
</gene>
<dbReference type="Proteomes" id="UP000005707">
    <property type="component" value="Unassembled WGS sequence"/>
</dbReference>
<dbReference type="OrthoDB" id="6024937at2"/>
<dbReference type="RefSeq" id="WP_008826288.1">
    <property type="nucleotide sequence ID" value="NZ_AFNU02000001.1"/>
</dbReference>
<proteinExistence type="predicted"/>
<dbReference type="eggNOG" id="COG1873">
    <property type="taxonomic scope" value="Bacteria"/>
</dbReference>
<dbReference type="NCBIfam" id="TIGR02888">
    <property type="entry name" value="spore_YlmC_YmxH"/>
    <property type="match status" value="1"/>
</dbReference>
<dbReference type="SUPFAM" id="SSF50346">
    <property type="entry name" value="PRC-barrel domain"/>
    <property type="match status" value="1"/>
</dbReference>
<dbReference type="InParanoid" id="U2EF98"/>
<dbReference type="STRING" id="1033810.HLPCO_000274"/>
<dbReference type="InterPro" id="IPR014238">
    <property type="entry name" value="Spore_YlmC/YmxH"/>
</dbReference>
<keyword evidence="3" id="KW-1185">Reference proteome</keyword>
<accession>U2EF98</accession>
<reference evidence="2 3" key="1">
    <citation type="journal article" date="2011" name="J. Bacteriol.">
        <title>Genome sequence of Haloplasma contractile, an unusual contractile bacterium from a deep-sea anoxic brine lake.</title>
        <authorList>
            <person name="Antunes A."/>
            <person name="Alam I."/>
            <person name="El Dorry H."/>
            <person name="Siam R."/>
            <person name="Robertson A."/>
            <person name="Bajic V.B."/>
            <person name="Stingl U."/>
        </authorList>
    </citation>
    <scope>NUCLEOTIDE SEQUENCE [LARGE SCALE GENOMIC DNA]</scope>
    <source>
        <strain evidence="2 3">SSD-17B</strain>
    </source>
</reference>
<dbReference type="PANTHER" id="PTHR40061">
    <property type="entry name" value="SPORULATION PROTEIN YLMC-RELATED"/>
    <property type="match status" value="1"/>
</dbReference>
<name>U2EF98_9MOLU</name>
<organism evidence="2 3">
    <name type="scientific">Haloplasma contractile SSD-17B</name>
    <dbReference type="NCBI Taxonomy" id="1033810"/>
    <lineage>
        <taxon>Bacteria</taxon>
        <taxon>Bacillati</taxon>
        <taxon>Mycoplasmatota</taxon>
        <taxon>Mollicutes</taxon>
        <taxon>Haloplasmatales</taxon>
        <taxon>Haloplasmataceae</taxon>
        <taxon>Haloplasma</taxon>
    </lineage>
</organism>
<dbReference type="Pfam" id="PF05239">
    <property type="entry name" value="PRC"/>
    <property type="match status" value="1"/>
</dbReference>
<sequence>MLFTEICEKEVVNVINGKAIGNVVDLEIEPNSGRIFFIYVQQIEGLLSIFNKPEKLKIPWNQIVKIGVDVIIVNFPFRKVDDGDEFAEDVQY</sequence>
<dbReference type="PANTHER" id="PTHR40061:SF1">
    <property type="entry name" value="SPORULATION PROTEIN YLMC-RELATED"/>
    <property type="match status" value="1"/>
</dbReference>
<dbReference type="InterPro" id="IPR011033">
    <property type="entry name" value="PRC_barrel-like_sf"/>
</dbReference>
<comment type="caution">
    <text evidence="2">The sequence shown here is derived from an EMBL/GenBank/DDBJ whole genome shotgun (WGS) entry which is preliminary data.</text>
</comment>
<dbReference type="AlphaFoldDB" id="U2EF98"/>
<evidence type="ECO:0000313" key="2">
    <source>
        <dbReference type="EMBL" id="ERJ13608.1"/>
    </source>
</evidence>
<dbReference type="Gene3D" id="2.30.30.240">
    <property type="entry name" value="PRC-barrel domain"/>
    <property type="match status" value="1"/>
</dbReference>
<evidence type="ECO:0000313" key="3">
    <source>
        <dbReference type="Proteomes" id="UP000005707"/>
    </source>
</evidence>
<dbReference type="InterPro" id="IPR027275">
    <property type="entry name" value="PRC-brl_dom"/>
</dbReference>
<dbReference type="FunCoup" id="U2EF98">
    <property type="interactions" value="29"/>
</dbReference>
<reference evidence="2 3" key="2">
    <citation type="journal article" date="2013" name="PLoS ONE">
        <title>INDIGO - INtegrated Data Warehouse of MIcrobial GenOmes with Examples from the Red Sea Extremophiles.</title>
        <authorList>
            <person name="Alam I."/>
            <person name="Antunes A."/>
            <person name="Kamau A.A."/>
            <person name="Ba Alawi W."/>
            <person name="Kalkatawi M."/>
            <person name="Stingl U."/>
            <person name="Bajic V.B."/>
        </authorList>
    </citation>
    <scope>NUCLEOTIDE SEQUENCE [LARGE SCALE GENOMIC DNA]</scope>
    <source>
        <strain evidence="2 3">SSD-17B</strain>
    </source>
</reference>
<dbReference type="EMBL" id="AFNU02000001">
    <property type="protein sequence ID" value="ERJ13608.1"/>
    <property type="molecule type" value="Genomic_DNA"/>
</dbReference>
<feature type="domain" description="PRC-barrel" evidence="1">
    <location>
        <begin position="3"/>
        <end position="76"/>
    </location>
</feature>
<evidence type="ECO:0000259" key="1">
    <source>
        <dbReference type="Pfam" id="PF05239"/>
    </source>
</evidence>
<protein>
    <submittedName>
        <fullName evidence="2">PRC-barrel protein</fullName>
    </submittedName>
</protein>